<gene>
    <name evidence="5" type="ORF">CF392_07375</name>
</gene>
<comment type="caution">
    <text evidence="5">The sequence shown here is derived from an EMBL/GenBank/DDBJ whole genome shotgun (WGS) entry which is preliminary data.</text>
</comment>
<dbReference type="InterPro" id="IPR027417">
    <property type="entry name" value="P-loop_NTPase"/>
</dbReference>
<accession>A0A2A2I505</accession>
<reference evidence="5 6" key="1">
    <citation type="submission" date="2017-07" db="EMBL/GenBank/DDBJ databases">
        <title>Tamlnaduibacter salinus (Mi-7) genome sequencing.</title>
        <authorList>
            <person name="Verma A."/>
            <person name="Krishnamurthi S."/>
        </authorList>
    </citation>
    <scope>NUCLEOTIDE SEQUENCE [LARGE SCALE GENOMIC DNA]</scope>
    <source>
        <strain evidence="5 6">Mi-7</strain>
    </source>
</reference>
<keyword evidence="4" id="KW-0067">ATP-binding</keyword>
<sequence length="61" mass="7309">EQSPFDKDRLIWRLYRLLPDLLDEQAFAPLRRFMDGPRPEQRRYQLLSSIVSGHQECVPKP</sequence>
<dbReference type="GO" id="GO:0140097">
    <property type="term" value="F:catalytic activity, acting on DNA"/>
    <property type="evidence" value="ECO:0007669"/>
    <property type="project" value="UniProtKB-ARBA"/>
</dbReference>
<dbReference type="Proteomes" id="UP000218332">
    <property type="component" value="Unassembled WGS sequence"/>
</dbReference>
<feature type="non-terminal residue" evidence="5">
    <location>
        <position position="1"/>
    </location>
</feature>
<dbReference type="Gene3D" id="1.10.10.160">
    <property type="match status" value="1"/>
</dbReference>
<dbReference type="SUPFAM" id="SSF52540">
    <property type="entry name" value="P-loop containing nucleoside triphosphate hydrolases"/>
    <property type="match status" value="1"/>
</dbReference>
<evidence type="ECO:0000256" key="4">
    <source>
        <dbReference type="ARBA" id="ARBA00022840"/>
    </source>
</evidence>
<evidence type="ECO:0000313" key="6">
    <source>
        <dbReference type="Proteomes" id="UP000218332"/>
    </source>
</evidence>
<evidence type="ECO:0000256" key="3">
    <source>
        <dbReference type="ARBA" id="ARBA00022806"/>
    </source>
</evidence>
<dbReference type="Pfam" id="PF04257">
    <property type="entry name" value="Exonuc_V_gamma"/>
    <property type="match status" value="1"/>
</dbReference>
<protein>
    <submittedName>
        <fullName evidence="5">Uncharacterized protein</fullName>
    </submittedName>
</protein>
<name>A0A2A2I505_9GAMM</name>
<dbReference type="GO" id="GO:0005524">
    <property type="term" value="F:ATP binding"/>
    <property type="evidence" value="ECO:0007669"/>
    <property type="project" value="UniProtKB-KW"/>
</dbReference>
<evidence type="ECO:0000256" key="1">
    <source>
        <dbReference type="ARBA" id="ARBA00022741"/>
    </source>
</evidence>
<evidence type="ECO:0000256" key="2">
    <source>
        <dbReference type="ARBA" id="ARBA00022801"/>
    </source>
</evidence>
<dbReference type="RefSeq" id="WP_143595645.1">
    <property type="nucleotide sequence ID" value="NZ_NMPM01000037.1"/>
</dbReference>
<keyword evidence="1" id="KW-0547">Nucleotide-binding</keyword>
<dbReference type="GO" id="GO:0004386">
    <property type="term" value="F:helicase activity"/>
    <property type="evidence" value="ECO:0007669"/>
    <property type="project" value="UniProtKB-KW"/>
</dbReference>
<dbReference type="AlphaFoldDB" id="A0A2A2I505"/>
<evidence type="ECO:0000313" key="5">
    <source>
        <dbReference type="EMBL" id="PAV26103.1"/>
    </source>
</evidence>
<dbReference type="GO" id="GO:0016787">
    <property type="term" value="F:hydrolase activity"/>
    <property type="evidence" value="ECO:0007669"/>
    <property type="project" value="UniProtKB-KW"/>
</dbReference>
<dbReference type="InterPro" id="IPR013986">
    <property type="entry name" value="DExx_box_DNA_helicase_dom_sf"/>
</dbReference>
<proteinExistence type="predicted"/>
<dbReference type="EMBL" id="NMPM01000037">
    <property type="protein sequence ID" value="PAV26103.1"/>
    <property type="molecule type" value="Genomic_DNA"/>
</dbReference>
<organism evidence="5 6">
    <name type="scientific">Tamilnaduibacter salinus</name>
    <dbReference type="NCBI Taxonomy" id="1484056"/>
    <lineage>
        <taxon>Bacteria</taxon>
        <taxon>Pseudomonadati</taxon>
        <taxon>Pseudomonadota</taxon>
        <taxon>Gammaproteobacteria</taxon>
        <taxon>Pseudomonadales</taxon>
        <taxon>Marinobacteraceae</taxon>
        <taxon>Tamilnaduibacter</taxon>
    </lineage>
</organism>
<keyword evidence="3" id="KW-0347">Helicase</keyword>
<keyword evidence="2" id="KW-0378">Hydrolase</keyword>
<keyword evidence="6" id="KW-1185">Reference proteome</keyword>